<feature type="transmembrane region" description="Helical" evidence="6">
    <location>
        <begin position="206"/>
        <end position="225"/>
    </location>
</feature>
<evidence type="ECO:0000256" key="5">
    <source>
        <dbReference type="ARBA" id="ARBA00023136"/>
    </source>
</evidence>
<protein>
    <submittedName>
        <fullName evidence="7">Urea ABC transporter permease subunit UrtC</fullName>
    </submittedName>
</protein>
<dbReference type="EMBL" id="QWVS01000016">
    <property type="protein sequence ID" value="RID86131.1"/>
    <property type="molecule type" value="Genomic_DNA"/>
</dbReference>
<dbReference type="CDD" id="cd06581">
    <property type="entry name" value="TM_PBP1_LivM_like"/>
    <property type="match status" value="1"/>
</dbReference>
<dbReference type="GO" id="GO:0015658">
    <property type="term" value="F:branched-chain amino acid transmembrane transporter activity"/>
    <property type="evidence" value="ECO:0007669"/>
    <property type="project" value="InterPro"/>
</dbReference>
<feature type="transmembrane region" description="Helical" evidence="6">
    <location>
        <begin position="256"/>
        <end position="281"/>
    </location>
</feature>
<sequence>MEAIRFNFYKIESVRLRGREVAVVKNISRSSYALLFIFLLCAPLFLHDFRVALLAKFLCFAILAVGICLIWGYTGILSLGHGVFFGLGAYCVAMYLKLEASPTGIPDFMGWSGIVELPGLWKPFANPYFAISAAVIVPVLLALVLGYFTFKNRIRGVYFSLISQALVVVFVTLFIGKQEITGGTNGLTNFSTAFGISLTNRGVQQVLYFITVGFLLLTVAFALWLTKSRAGKLLMAIREGENRVRFLGYNPTSFKVFVYCVSAALAGVAGGLFVLQVGMISPEMMGIIPSIEMVLWVAVGGRYSIFGAVIGAILTNSAKSFFSESYPDFWLFFLGGLFILVVLVMPNGLVGLGKSVGEKITSRIKKKEKEDVQHEAGPYVS</sequence>
<feature type="transmembrane region" description="Helical" evidence="6">
    <location>
        <begin position="128"/>
        <end position="150"/>
    </location>
</feature>
<keyword evidence="8" id="KW-1185">Reference proteome</keyword>
<dbReference type="InterPro" id="IPR001851">
    <property type="entry name" value="ABC_transp_permease"/>
</dbReference>
<keyword evidence="2" id="KW-1003">Cell membrane</keyword>
<evidence type="ECO:0000256" key="6">
    <source>
        <dbReference type="SAM" id="Phobius"/>
    </source>
</evidence>
<organism evidence="7 8">
    <name type="scientific">Peribacillus asahii</name>
    <dbReference type="NCBI Taxonomy" id="228899"/>
    <lineage>
        <taxon>Bacteria</taxon>
        <taxon>Bacillati</taxon>
        <taxon>Bacillota</taxon>
        <taxon>Bacilli</taxon>
        <taxon>Bacillales</taxon>
        <taxon>Bacillaceae</taxon>
        <taxon>Peribacillus</taxon>
    </lineage>
</organism>
<dbReference type="Proteomes" id="UP000266016">
    <property type="component" value="Unassembled WGS sequence"/>
</dbReference>
<evidence type="ECO:0000313" key="8">
    <source>
        <dbReference type="Proteomes" id="UP000266016"/>
    </source>
</evidence>
<feature type="transmembrane region" description="Helical" evidence="6">
    <location>
        <begin position="329"/>
        <end position="353"/>
    </location>
</feature>
<keyword evidence="4 6" id="KW-1133">Transmembrane helix</keyword>
<comment type="caution">
    <text evidence="7">The sequence shown here is derived from an EMBL/GenBank/DDBJ whole genome shotgun (WGS) entry which is preliminary data.</text>
</comment>
<evidence type="ECO:0000256" key="2">
    <source>
        <dbReference type="ARBA" id="ARBA00022475"/>
    </source>
</evidence>
<evidence type="ECO:0000313" key="7">
    <source>
        <dbReference type="EMBL" id="RID86131.1"/>
    </source>
</evidence>
<evidence type="ECO:0000256" key="3">
    <source>
        <dbReference type="ARBA" id="ARBA00022692"/>
    </source>
</evidence>
<keyword evidence="5 6" id="KW-0472">Membrane</keyword>
<name>A0A398B9G3_9BACI</name>
<dbReference type="Pfam" id="PF02653">
    <property type="entry name" value="BPD_transp_2"/>
    <property type="match status" value="1"/>
</dbReference>
<keyword evidence="3 6" id="KW-0812">Transmembrane</keyword>
<comment type="subcellular location">
    <subcellularLocation>
        <location evidence="1">Cell membrane</location>
        <topology evidence="1">Multi-pass membrane protein</topology>
    </subcellularLocation>
</comment>
<dbReference type="InterPro" id="IPR017778">
    <property type="entry name" value="ABC_transptr_urea_perm_UrtC"/>
</dbReference>
<feature type="transmembrane region" description="Helical" evidence="6">
    <location>
        <begin position="27"/>
        <end position="46"/>
    </location>
</feature>
<dbReference type="GO" id="GO:0005886">
    <property type="term" value="C:plasma membrane"/>
    <property type="evidence" value="ECO:0007669"/>
    <property type="project" value="UniProtKB-SubCell"/>
</dbReference>
<dbReference type="NCBIfam" id="TIGR03408">
    <property type="entry name" value="urea_trans_UrtC"/>
    <property type="match status" value="1"/>
</dbReference>
<feature type="transmembrane region" description="Helical" evidence="6">
    <location>
        <begin position="156"/>
        <end position="175"/>
    </location>
</feature>
<dbReference type="InterPro" id="IPR043428">
    <property type="entry name" value="LivM-like"/>
</dbReference>
<evidence type="ECO:0000256" key="4">
    <source>
        <dbReference type="ARBA" id="ARBA00022989"/>
    </source>
</evidence>
<accession>A0A398B9G3</accession>
<proteinExistence type="predicted"/>
<evidence type="ECO:0000256" key="1">
    <source>
        <dbReference type="ARBA" id="ARBA00004651"/>
    </source>
</evidence>
<dbReference type="AlphaFoldDB" id="A0A398B9G3"/>
<feature type="transmembrane region" description="Helical" evidence="6">
    <location>
        <begin position="53"/>
        <end position="73"/>
    </location>
</feature>
<dbReference type="PANTHER" id="PTHR30482">
    <property type="entry name" value="HIGH-AFFINITY BRANCHED-CHAIN AMINO ACID TRANSPORT SYSTEM PERMEASE"/>
    <property type="match status" value="1"/>
</dbReference>
<feature type="transmembrane region" description="Helical" evidence="6">
    <location>
        <begin position="79"/>
        <end position="96"/>
    </location>
</feature>
<reference evidence="7 8" key="1">
    <citation type="submission" date="2018-08" db="EMBL/GenBank/DDBJ databases">
        <title>Bacillus jemisoniae sp. nov., Bacillus chryseoplanitiae sp. nov., Bacillus resnikiae sp. nov., and Bacillus frankliniae sp. nov., isolated from Viking spacecraft and associated surfaces.</title>
        <authorList>
            <person name="Seuylemezian A."/>
            <person name="Vaishampayan P."/>
        </authorList>
    </citation>
    <scope>NUCLEOTIDE SEQUENCE [LARGE SCALE GENOMIC DNA]</scope>
    <source>
        <strain evidence="7 8">MA001</strain>
    </source>
</reference>
<dbReference type="PANTHER" id="PTHR30482:SF4">
    <property type="entry name" value="SLR1201 PROTEIN"/>
    <property type="match status" value="1"/>
</dbReference>
<feature type="transmembrane region" description="Helical" evidence="6">
    <location>
        <begin position="293"/>
        <end position="314"/>
    </location>
</feature>
<gene>
    <name evidence="7" type="primary">urtC</name>
    <name evidence="7" type="ORF">D1953_10175</name>
</gene>